<evidence type="ECO:0000313" key="2">
    <source>
        <dbReference type="Proteomes" id="UP000438182"/>
    </source>
</evidence>
<sequence>MTGWNEWEIEEIATADEVELATYDEHHELHPPITGWVVRVGADLYVRTSHDAEGGWYRPSRTFGDGRLRVGESFVREVRCFQAFDADPTAVAAAYRAKYAQYGLERLAEVVGPDSKLVTVRVEAIPRAGGAAPTGFDPLAL</sequence>
<protein>
    <submittedName>
        <fullName evidence="1">DUF2255 family protein</fullName>
    </submittedName>
</protein>
<proteinExistence type="predicted"/>
<evidence type="ECO:0000313" key="1">
    <source>
        <dbReference type="EMBL" id="MWB98468.1"/>
    </source>
</evidence>
<organism evidence="1 2">
    <name type="scientific">Agromyces seonyuensis</name>
    <dbReference type="NCBI Taxonomy" id="2662446"/>
    <lineage>
        <taxon>Bacteria</taxon>
        <taxon>Bacillati</taxon>
        <taxon>Actinomycetota</taxon>
        <taxon>Actinomycetes</taxon>
        <taxon>Micrococcales</taxon>
        <taxon>Microbacteriaceae</taxon>
        <taxon>Agromyces</taxon>
    </lineage>
</organism>
<dbReference type="RefSeq" id="WP_160423825.1">
    <property type="nucleotide sequence ID" value="NZ_WSTA01000027.1"/>
</dbReference>
<dbReference type="AlphaFoldDB" id="A0A6I4NVQ0"/>
<reference evidence="1 2" key="1">
    <citation type="submission" date="2019-12" db="EMBL/GenBank/DDBJ databases">
        <authorList>
            <person name="Kim Y.S."/>
        </authorList>
    </citation>
    <scope>NUCLEOTIDE SEQUENCE [LARGE SCALE GENOMIC DNA]</scope>
    <source>
        <strain evidence="1 2">MMS17-SY077</strain>
    </source>
</reference>
<dbReference type="Proteomes" id="UP000438182">
    <property type="component" value="Unassembled WGS sequence"/>
</dbReference>
<dbReference type="InterPro" id="IPR016888">
    <property type="entry name" value="UCP028498"/>
</dbReference>
<accession>A0A6I4NVQ0</accession>
<dbReference type="EMBL" id="WSTA01000027">
    <property type="protein sequence ID" value="MWB98468.1"/>
    <property type="molecule type" value="Genomic_DNA"/>
</dbReference>
<gene>
    <name evidence="1" type="ORF">GB864_07890</name>
</gene>
<name>A0A6I4NVQ0_9MICO</name>
<keyword evidence="2" id="KW-1185">Reference proteome</keyword>
<comment type="caution">
    <text evidence="1">The sequence shown here is derived from an EMBL/GenBank/DDBJ whole genome shotgun (WGS) entry which is preliminary data.</text>
</comment>
<dbReference type="Pfam" id="PF10012">
    <property type="entry name" value="DUF2255"/>
    <property type="match status" value="1"/>
</dbReference>